<dbReference type="EMBL" id="JASCZI010152194">
    <property type="protein sequence ID" value="MED6175626.1"/>
    <property type="molecule type" value="Genomic_DNA"/>
</dbReference>
<evidence type="ECO:0000313" key="3">
    <source>
        <dbReference type="EMBL" id="MED6175626.1"/>
    </source>
</evidence>
<organism evidence="3 4">
    <name type="scientific">Stylosanthes scabra</name>
    <dbReference type="NCBI Taxonomy" id="79078"/>
    <lineage>
        <taxon>Eukaryota</taxon>
        <taxon>Viridiplantae</taxon>
        <taxon>Streptophyta</taxon>
        <taxon>Embryophyta</taxon>
        <taxon>Tracheophyta</taxon>
        <taxon>Spermatophyta</taxon>
        <taxon>Magnoliopsida</taxon>
        <taxon>eudicotyledons</taxon>
        <taxon>Gunneridae</taxon>
        <taxon>Pentapetalae</taxon>
        <taxon>rosids</taxon>
        <taxon>fabids</taxon>
        <taxon>Fabales</taxon>
        <taxon>Fabaceae</taxon>
        <taxon>Papilionoideae</taxon>
        <taxon>50 kb inversion clade</taxon>
        <taxon>dalbergioids sensu lato</taxon>
        <taxon>Dalbergieae</taxon>
        <taxon>Pterocarpus clade</taxon>
        <taxon>Stylosanthes</taxon>
    </lineage>
</organism>
<sequence>MQNTQEQYLEELKALKTRQDDLWSQQNHFYHTMRTQQAEMAKEIQEVKKFQVNQTLMQFHRDLLEKMEERIHETRNEIIEMHSQIKDWTKNASAREAYCCWAHQQANPNLVPIPLHDIPKFVHENPEKKRHIFHGALKTFEQGEPSKTTDTPMEEPEKE</sequence>
<dbReference type="Proteomes" id="UP001341840">
    <property type="component" value="Unassembled WGS sequence"/>
</dbReference>
<comment type="caution">
    <text evidence="3">The sequence shown here is derived from an EMBL/GenBank/DDBJ whole genome shotgun (WGS) entry which is preliminary data.</text>
</comment>
<reference evidence="3 4" key="1">
    <citation type="journal article" date="2023" name="Plants (Basel)">
        <title>Bridging the Gap: Combining Genomics and Transcriptomics Approaches to Understand Stylosanthes scabra, an Orphan Legume from the Brazilian Caatinga.</title>
        <authorList>
            <person name="Ferreira-Neto J.R.C."/>
            <person name="da Silva M.D."/>
            <person name="Binneck E."/>
            <person name="de Melo N.F."/>
            <person name="da Silva R.H."/>
            <person name="de Melo A.L.T.M."/>
            <person name="Pandolfi V."/>
            <person name="Bustamante F.O."/>
            <person name="Brasileiro-Vidal A.C."/>
            <person name="Benko-Iseppon A.M."/>
        </authorList>
    </citation>
    <scope>NUCLEOTIDE SEQUENCE [LARGE SCALE GENOMIC DNA]</scope>
    <source>
        <tissue evidence="3">Leaves</tissue>
    </source>
</reference>
<evidence type="ECO:0000313" key="4">
    <source>
        <dbReference type="Proteomes" id="UP001341840"/>
    </source>
</evidence>
<evidence type="ECO:0000256" key="1">
    <source>
        <dbReference type="SAM" id="Coils"/>
    </source>
</evidence>
<keyword evidence="1" id="KW-0175">Coiled coil</keyword>
<feature type="region of interest" description="Disordered" evidence="2">
    <location>
        <begin position="139"/>
        <end position="159"/>
    </location>
</feature>
<accession>A0ABU6VQZ7</accession>
<keyword evidence="4" id="KW-1185">Reference proteome</keyword>
<feature type="coiled-coil region" evidence="1">
    <location>
        <begin position="57"/>
        <end position="84"/>
    </location>
</feature>
<proteinExistence type="predicted"/>
<evidence type="ECO:0000256" key="2">
    <source>
        <dbReference type="SAM" id="MobiDB-lite"/>
    </source>
</evidence>
<protein>
    <submittedName>
        <fullName evidence="3">Uncharacterized protein</fullName>
    </submittedName>
</protein>
<name>A0ABU6VQZ7_9FABA</name>
<gene>
    <name evidence="3" type="ORF">PIB30_080173</name>
</gene>